<dbReference type="RefSeq" id="WP_275118933.1">
    <property type="nucleotide sequence ID" value="NZ_JAOTPO010000008.1"/>
</dbReference>
<evidence type="ECO:0000313" key="2">
    <source>
        <dbReference type="Proteomes" id="UP001148125"/>
    </source>
</evidence>
<reference evidence="1" key="1">
    <citation type="submission" date="2024-05" db="EMBL/GenBank/DDBJ databases">
        <title>Alkalihalobacillus sp. strain MEB203 novel alkaliphilic bacterium from Lonar Lake, India.</title>
        <authorList>
            <person name="Joshi A."/>
            <person name="Thite S."/>
            <person name="Mengade P."/>
        </authorList>
    </citation>
    <scope>NUCLEOTIDE SEQUENCE</scope>
    <source>
        <strain evidence="1">MEB 203</strain>
    </source>
</reference>
<accession>A0ABT5VFW5</accession>
<gene>
    <name evidence="1" type="ORF">N7Z68_13165</name>
</gene>
<keyword evidence="2" id="KW-1185">Reference proteome</keyword>
<comment type="caution">
    <text evidence="1">The sequence shown here is derived from an EMBL/GenBank/DDBJ whole genome shotgun (WGS) entry which is preliminary data.</text>
</comment>
<sequence>MGVLEILGFSIAAGSLSIAVISMGKVEKLEKRLKELEDKINEK</sequence>
<protein>
    <submittedName>
        <fullName evidence="1">Uncharacterized protein</fullName>
    </submittedName>
</protein>
<proteinExistence type="predicted"/>
<evidence type="ECO:0000313" key="1">
    <source>
        <dbReference type="EMBL" id="MDE5414324.1"/>
    </source>
</evidence>
<dbReference type="Proteomes" id="UP001148125">
    <property type="component" value="Unassembled WGS sequence"/>
</dbReference>
<dbReference type="EMBL" id="JAOTPO010000008">
    <property type="protein sequence ID" value="MDE5414324.1"/>
    <property type="molecule type" value="Genomic_DNA"/>
</dbReference>
<organism evidence="1 2">
    <name type="scientific">Alkalihalobacterium chitinilyticum</name>
    <dbReference type="NCBI Taxonomy" id="2980103"/>
    <lineage>
        <taxon>Bacteria</taxon>
        <taxon>Bacillati</taxon>
        <taxon>Bacillota</taxon>
        <taxon>Bacilli</taxon>
        <taxon>Bacillales</taxon>
        <taxon>Bacillaceae</taxon>
        <taxon>Alkalihalobacterium</taxon>
    </lineage>
</organism>
<name>A0ABT5VFW5_9BACI</name>